<reference evidence="1 2" key="1">
    <citation type="submission" date="2024-02" db="EMBL/GenBank/DDBJ databases">
        <title>A Gaetbulibacter species isolated from tidal flats and genomic insights of their niches.</title>
        <authorList>
            <person name="Ye Y."/>
        </authorList>
    </citation>
    <scope>NUCLEOTIDE SEQUENCE [LARGE SCALE GENOMIC DNA]</scope>
    <source>
        <strain evidence="1 2">KYW382</strain>
    </source>
</reference>
<protein>
    <submittedName>
        <fullName evidence="1">DUF4270 domain-containing protein</fullName>
    </submittedName>
</protein>
<accession>A0ABW7MVZ3</accession>
<name>A0ABW7MVZ3_9FLAO</name>
<keyword evidence="2" id="KW-1185">Reference proteome</keyword>
<dbReference type="RefSeq" id="WP_344739524.1">
    <property type="nucleotide sequence ID" value="NZ_BAABAY010000001.1"/>
</dbReference>
<evidence type="ECO:0000313" key="2">
    <source>
        <dbReference type="Proteomes" id="UP001610100"/>
    </source>
</evidence>
<dbReference type="PROSITE" id="PS51257">
    <property type="entry name" value="PROKAR_LIPOPROTEIN"/>
    <property type="match status" value="1"/>
</dbReference>
<sequence length="562" mass="62612">MKNKTNALNVVVTLLILVLTFVACDKEFNDLQSDVLGKENLNFTTSEMDLPVVAYNKKLENIQINNLSSNLLGVYNDPVYGLTTASIVSQITPTSFNPLFGTNTVVDSVVLSIPYYSKSISSNEAIPQYSIRDSLYGEEQDGSMNPIKLSVYSNTYYLRDYVPFELGSSNQMYYSYADLADNNNQNQALDGNNTINFDDFKGPLLYEDPEFEPSAEAIATNKTTNGEVTTDYGVPALRVKLDNTFWKNTIVDAYKADSTILRNGNNFKNYFRGIYIKAEPINQTGNMILLNIASSGANITMYYTKDSSSTEGETENGTYTFNFSGNRLNTFINAFDGPTLQNGNSTDGDEKLYLKGMGGSMAVVDLFNSPEDLQAFIDKFRLKDENGDYVQDPATGNYKLKSLINEAQLVIYEDESMAQGPLHANGDDFHKYDRLYAYDLANNQPTLDYLVDGSENQQDAFNSKFLALGQRIADDGTNYNYKIRLTEQLNSLLVQDSLHTKIGLVPSTNVNYRTNADILNSMNDVTKVPAATMITPRGTVVYGSNTTADKKLVLKIFYTEEK</sequence>
<dbReference type="Pfam" id="PF14092">
    <property type="entry name" value="DUF4270"/>
    <property type="match status" value="1"/>
</dbReference>
<comment type="caution">
    <text evidence="1">The sequence shown here is derived from an EMBL/GenBank/DDBJ whole genome shotgun (WGS) entry which is preliminary data.</text>
</comment>
<proteinExistence type="predicted"/>
<organism evidence="1 2">
    <name type="scientific">Gaetbulibacter aestuarii</name>
    <dbReference type="NCBI Taxonomy" id="1502358"/>
    <lineage>
        <taxon>Bacteria</taxon>
        <taxon>Pseudomonadati</taxon>
        <taxon>Bacteroidota</taxon>
        <taxon>Flavobacteriia</taxon>
        <taxon>Flavobacteriales</taxon>
        <taxon>Flavobacteriaceae</taxon>
        <taxon>Gaetbulibacter</taxon>
    </lineage>
</organism>
<dbReference type="Proteomes" id="UP001610100">
    <property type="component" value="Unassembled WGS sequence"/>
</dbReference>
<dbReference type="EMBL" id="JBAWKB010000001">
    <property type="protein sequence ID" value="MFH6770864.1"/>
    <property type="molecule type" value="Genomic_DNA"/>
</dbReference>
<dbReference type="InterPro" id="IPR025366">
    <property type="entry name" value="DUF4270"/>
</dbReference>
<evidence type="ECO:0000313" key="1">
    <source>
        <dbReference type="EMBL" id="MFH6770864.1"/>
    </source>
</evidence>
<gene>
    <name evidence="1" type="ORF">V8G58_02875</name>
</gene>